<keyword evidence="3 5" id="KW-1133">Transmembrane helix</keyword>
<name>A0ABN2HPJ6_9MICO</name>
<evidence type="ECO:0000313" key="6">
    <source>
        <dbReference type="EMBL" id="GAA1691316.1"/>
    </source>
</evidence>
<evidence type="ECO:0000256" key="1">
    <source>
        <dbReference type="ARBA" id="ARBA00004127"/>
    </source>
</evidence>
<dbReference type="RefSeq" id="WP_344068902.1">
    <property type="nucleotide sequence ID" value="NZ_BAAAPL010000001.1"/>
</dbReference>
<dbReference type="EMBL" id="BAAAPL010000001">
    <property type="protein sequence ID" value="GAA1691316.1"/>
    <property type="molecule type" value="Genomic_DNA"/>
</dbReference>
<dbReference type="InterPro" id="IPR007318">
    <property type="entry name" value="Phopholipid_MeTrfase"/>
</dbReference>
<protein>
    <recommendedName>
        <fullName evidence="8">Protein-S-isoprenylcysteine O-methyltransferase Ste14</fullName>
    </recommendedName>
</protein>
<comment type="caution">
    <text evidence="6">The sequence shown here is derived from an EMBL/GenBank/DDBJ whole genome shotgun (WGS) entry which is preliminary data.</text>
</comment>
<evidence type="ECO:0000256" key="5">
    <source>
        <dbReference type="SAM" id="Phobius"/>
    </source>
</evidence>
<feature type="transmembrane region" description="Helical" evidence="5">
    <location>
        <begin position="103"/>
        <end position="120"/>
    </location>
</feature>
<dbReference type="Pfam" id="PF04191">
    <property type="entry name" value="PEMT"/>
    <property type="match status" value="1"/>
</dbReference>
<evidence type="ECO:0000313" key="7">
    <source>
        <dbReference type="Proteomes" id="UP001501690"/>
    </source>
</evidence>
<keyword evidence="2 5" id="KW-0812">Transmembrane</keyword>
<evidence type="ECO:0008006" key="8">
    <source>
        <dbReference type="Google" id="ProtNLM"/>
    </source>
</evidence>
<accession>A0ABN2HPJ6</accession>
<keyword evidence="4 5" id="KW-0472">Membrane</keyword>
<evidence type="ECO:0000256" key="2">
    <source>
        <dbReference type="ARBA" id="ARBA00022692"/>
    </source>
</evidence>
<gene>
    <name evidence="6" type="ORF">GCM10009808_05400</name>
</gene>
<organism evidence="6 7">
    <name type="scientific">Microbacterium sediminicola</name>
    <dbReference type="NCBI Taxonomy" id="415210"/>
    <lineage>
        <taxon>Bacteria</taxon>
        <taxon>Bacillati</taxon>
        <taxon>Actinomycetota</taxon>
        <taxon>Actinomycetes</taxon>
        <taxon>Micrococcales</taxon>
        <taxon>Microbacteriaceae</taxon>
        <taxon>Microbacterium</taxon>
    </lineage>
</organism>
<evidence type="ECO:0000256" key="3">
    <source>
        <dbReference type="ARBA" id="ARBA00022989"/>
    </source>
</evidence>
<feature type="transmembrane region" description="Helical" evidence="5">
    <location>
        <begin position="75"/>
        <end position="97"/>
    </location>
</feature>
<reference evidence="6 7" key="1">
    <citation type="journal article" date="2019" name="Int. J. Syst. Evol. Microbiol.">
        <title>The Global Catalogue of Microorganisms (GCM) 10K type strain sequencing project: providing services to taxonomists for standard genome sequencing and annotation.</title>
        <authorList>
            <consortium name="The Broad Institute Genomics Platform"/>
            <consortium name="The Broad Institute Genome Sequencing Center for Infectious Disease"/>
            <person name="Wu L."/>
            <person name="Ma J."/>
        </authorList>
    </citation>
    <scope>NUCLEOTIDE SEQUENCE [LARGE SCALE GENOMIC DNA]</scope>
    <source>
        <strain evidence="6 7">JCM 15577</strain>
    </source>
</reference>
<feature type="transmembrane region" description="Helical" evidence="5">
    <location>
        <begin position="33"/>
        <end position="54"/>
    </location>
</feature>
<sequence>MRHRSDWLVIAQFTLLALLLLPGAPLWSMPWMTALAVIAAIAGLALAAAGVVALGRDIVPWVAPRDRAALRTTGVFRLTRNPVYLGILTGSAGWVLWRARIELIVVWLLLAAVLIVKAHVEQRYLVEAFGDDYRAYAARTPLIVWGRGIR</sequence>
<keyword evidence="7" id="KW-1185">Reference proteome</keyword>
<evidence type="ECO:0000256" key="4">
    <source>
        <dbReference type="ARBA" id="ARBA00023136"/>
    </source>
</evidence>
<comment type="subcellular location">
    <subcellularLocation>
        <location evidence="1">Endomembrane system</location>
        <topology evidence="1">Multi-pass membrane protein</topology>
    </subcellularLocation>
</comment>
<dbReference type="Gene3D" id="1.20.120.1630">
    <property type="match status" value="1"/>
</dbReference>
<dbReference type="Proteomes" id="UP001501690">
    <property type="component" value="Unassembled WGS sequence"/>
</dbReference>
<proteinExistence type="predicted"/>